<protein>
    <submittedName>
        <fullName evidence="1">Uncharacterized protein</fullName>
    </submittedName>
</protein>
<comment type="caution">
    <text evidence="1">The sequence shown here is derived from an EMBL/GenBank/DDBJ whole genome shotgun (WGS) entry which is preliminary data.</text>
</comment>
<accession>E6PU11</accession>
<reference evidence="1" key="1">
    <citation type="submission" date="2009-10" db="EMBL/GenBank/DDBJ databases">
        <title>Diversity of trophic interactions inside an arsenic-rich microbial ecosystem.</title>
        <authorList>
            <person name="Bertin P.N."/>
            <person name="Heinrich-Salmeron A."/>
            <person name="Pelletier E."/>
            <person name="Goulhen-Chollet F."/>
            <person name="Arsene-Ploetze F."/>
            <person name="Gallien S."/>
            <person name="Calteau A."/>
            <person name="Vallenet D."/>
            <person name="Casiot C."/>
            <person name="Chane-Woon-Ming B."/>
            <person name="Giloteaux L."/>
            <person name="Barakat M."/>
            <person name="Bonnefoy V."/>
            <person name="Bruneel O."/>
            <person name="Chandler M."/>
            <person name="Cleiss J."/>
            <person name="Duran R."/>
            <person name="Elbaz-Poulichet F."/>
            <person name="Fonknechten N."/>
            <person name="Lauga B."/>
            <person name="Mornico D."/>
            <person name="Ortet P."/>
            <person name="Schaeffer C."/>
            <person name="Siguier P."/>
            <person name="Alexander Thil Smith A."/>
            <person name="Van Dorsselaer A."/>
            <person name="Weissenbach J."/>
            <person name="Medigue C."/>
            <person name="Le Paslier D."/>
        </authorList>
    </citation>
    <scope>NUCLEOTIDE SEQUENCE</scope>
</reference>
<dbReference type="EMBL" id="CABM01000052">
    <property type="protein sequence ID" value="CBH98418.1"/>
    <property type="molecule type" value="Genomic_DNA"/>
</dbReference>
<name>E6PU11_9ZZZZ</name>
<sequence>MEINTFENMSAGLQSVRGEIACGGAARLQPVWLRRCAPLAGTLVAAIGDEHFREHLSRPQKRRIVREPDG</sequence>
<organism evidence="1">
    <name type="scientific">mine drainage metagenome</name>
    <dbReference type="NCBI Taxonomy" id="410659"/>
    <lineage>
        <taxon>unclassified sequences</taxon>
        <taxon>metagenomes</taxon>
        <taxon>ecological metagenomes</taxon>
    </lineage>
</organism>
<gene>
    <name evidence="1" type="ORF">CARN2_3896</name>
</gene>
<proteinExistence type="predicted"/>
<dbReference type="AlphaFoldDB" id="E6PU11"/>
<evidence type="ECO:0000313" key="1">
    <source>
        <dbReference type="EMBL" id="CBH98418.1"/>
    </source>
</evidence>